<reference evidence="1" key="1">
    <citation type="submission" date="2019-08" db="EMBL/GenBank/DDBJ databases">
        <title>The genome of the North American firefly Photinus pyralis.</title>
        <authorList>
            <consortium name="Photinus pyralis genome working group"/>
            <person name="Fallon T.R."/>
            <person name="Sander Lower S.E."/>
            <person name="Weng J.-K."/>
        </authorList>
    </citation>
    <scope>NUCLEOTIDE SEQUENCE</scope>
    <source>
        <strain evidence="1">TRF0915ILg1</strain>
        <tissue evidence="1">Whole body</tissue>
    </source>
</reference>
<gene>
    <name evidence="1" type="ORF">ILUMI_23908</name>
</gene>
<accession>A0A8K0C805</accession>
<proteinExistence type="predicted"/>
<keyword evidence="2" id="KW-1185">Reference proteome</keyword>
<protein>
    <submittedName>
        <fullName evidence="1">Uncharacterized protein</fullName>
    </submittedName>
</protein>
<name>A0A8K0C805_IGNLU</name>
<evidence type="ECO:0000313" key="2">
    <source>
        <dbReference type="Proteomes" id="UP000801492"/>
    </source>
</evidence>
<sequence>MSTKFCRSRVSSVNEKAFLASCRVAYRVAKTRKYTVAENLILSAAMDIVEMMLSKQEADKVKSIPLSDNSIKRRIDDMADESIIEDILFCKALFVNTTGQCMYDLFLESTRDYEIVWTKCIAICSDGAKAMTGNKSGLVAKLKSIMSNVTWIHCFHHRQALVSKILPSD</sequence>
<dbReference type="AlphaFoldDB" id="A0A8K0C805"/>
<dbReference type="EMBL" id="VTPC01090633">
    <property type="protein sequence ID" value="KAF2882264.1"/>
    <property type="molecule type" value="Genomic_DNA"/>
</dbReference>
<dbReference type="OrthoDB" id="10067200at2759"/>
<dbReference type="Proteomes" id="UP000801492">
    <property type="component" value="Unassembled WGS sequence"/>
</dbReference>
<comment type="caution">
    <text evidence="1">The sequence shown here is derived from an EMBL/GenBank/DDBJ whole genome shotgun (WGS) entry which is preliminary data.</text>
</comment>
<evidence type="ECO:0000313" key="1">
    <source>
        <dbReference type="EMBL" id="KAF2882264.1"/>
    </source>
</evidence>
<organism evidence="1 2">
    <name type="scientific">Ignelater luminosus</name>
    <name type="common">Cucubano</name>
    <name type="synonym">Pyrophorus luminosus</name>
    <dbReference type="NCBI Taxonomy" id="2038154"/>
    <lineage>
        <taxon>Eukaryota</taxon>
        <taxon>Metazoa</taxon>
        <taxon>Ecdysozoa</taxon>
        <taxon>Arthropoda</taxon>
        <taxon>Hexapoda</taxon>
        <taxon>Insecta</taxon>
        <taxon>Pterygota</taxon>
        <taxon>Neoptera</taxon>
        <taxon>Endopterygota</taxon>
        <taxon>Coleoptera</taxon>
        <taxon>Polyphaga</taxon>
        <taxon>Elateriformia</taxon>
        <taxon>Elateroidea</taxon>
        <taxon>Elateridae</taxon>
        <taxon>Agrypninae</taxon>
        <taxon>Pyrophorini</taxon>
        <taxon>Ignelater</taxon>
    </lineage>
</organism>
<dbReference type="PANTHER" id="PTHR45913">
    <property type="entry name" value="EPM2A-INTERACTING PROTEIN 1"/>
    <property type="match status" value="1"/>
</dbReference>
<dbReference type="PANTHER" id="PTHR45913:SF19">
    <property type="entry name" value="LOW QUALITY PROTEIN: ZINC FINGER BED DOMAIN-CONTAINING PROTEIN 5-LIKE"/>
    <property type="match status" value="1"/>
</dbReference>